<dbReference type="RefSeq" id="WP_065391032.1">
    <property type="nucleotide sequence ID" value="NZ_CAWMQN010000077.1"/>
</dbReference>
<evidence type="ECO:0000313" key="1">
    <source>
        <dbReference type="EMBL" id="OCA53907.1"/>
    </source>
</evidence>
<protein>
    <submittedName>
        <fullName evidence="1">Uncharacterized protein</fullName>
    </submittedName>
</protein>
<dbReference type="EMBL" id="LOIC01000077">
    <property type="protein sequence ID" value="OCA53907.1"/>
    <property type="molecule type" value="Genomic_DNA"/>
</dbReference>
<proteinExistence type="predicted"/>
<gene>
    <name evidence="1" type="ORF">Phpb_03011</name>
</gene>
<sequence>MVAHVHAELMMQYAQDAFKTDKPWLLWEMFIDDGTWEGICSHPSWYPDFKYRRKPEMITVGKVNFPKPVDCKLEVGDKYYIIFNSYMMAWGDCDEDYDNLESGRIHLTFKAAKQHENALIKISKGEF</sequence>
<dbReference type="Proteomes" id="UP000092665">
    <property type="component" value="Unassembled WGS sequence"/>
</dbReference>
<reference evidence="2" key="1">
    <citation type="submission" date="2015-11" db="EMBL/GenBank/DDBJ databases">
        <authorList>
            <person name="Tobias N.J."/>
            <person name="Mishra B."/>
            <person name="Gupta D.K."/>
            <person name="Thines M."/>
            <person name="Stinear T.P."/>
            <person name="Bode H.B."/>
        </authorList>
    </citation>
    <scope>NUCLEOTIDE SEQUENCE [LARGE SCALE GENOMIC DNA]</scope>
    <source>
        <strain evidence="2">PB45.5</strain>
    </source>
</reference>
<evidence type="ECO:0000313" key="2">
    <source>
        <dbReference type="Proteomes" id="UP000092665"/>
    </source>
</evidence>
<comment type="caution">
    <text evidence="1">The sequence shown here is derived from an EMBL/GenBank/DDBJ whole genome shotgun (WGS) entry which is preliminary data.</text>
</comment>
<accession>A0A1B8YFR3</accession>
<organism evidence="1 2">
    <name type="scientific">Photorhabdus namnaonensis</name>
    <dbReference type="NCBI Taxonomy" id="1851568"/>
    <lineage>
        <taxon>Bacteria</taxon>
        <taxon>Pseudomonadati</taxon>
        <taxon>Pseudomonadota</taxon>
        <taxon>Gammaproteobacteria</taxon>
        <taxon>Enterobacterales</taxon>
        <taxon>Morganellaceae</taxon>
        <taxon>Photorhabdus</taxon>
    </lineage>
</organism>
<keyword evidence="2" id="KW-1185">Reference proteome</keyword>
<dbReference type="AlphaFoldDB" id="A0A1B8YFR3"/>
<name>A0A1B8YFR3_9GAMM</name>